<feature type="transmembrane region" description="Helical" evidence="8">
    <location>
        <begin position="419"/>
        <end position="441"/>
    </location>
</feature>
<feature type="transmembrane region" description="Helical" evidence="8">
    <location>
        <begin position="393"/>
        <end position="412"/>
    </location>
</feature>
<dbReference type="InterPro" id="IPR050539">
    <property type="entry name" value="ThrE_Dicarb/AminoAcid_Exp"/>
</dbReference>
<keyword evidence="5 8" id="KW-0472">Membrane</keyword>
<dbReference type="RefSeq" id="WP_166195283.1">
    <property type="nucleotide sequence ID" value="NZ_JAAOIV010000004.1"/>
</dbReference>
<gene>
    <name evidence="11" type="ORF">G9U51_07110</name>
</gene>
<feature type="transmembrane region" description="Helical" evidence="8">
    <location>
        <begin position="297"/>
        <end position="322"/>
    </location>
</feature>
<evidence type="ECO:0000256" key="2">
    <source>
        <dbReference type="ARBA" id="ARBA00022475"/>
    </source>
</evidence>
<organism evidence="11 12">
    <name type="scientific">Metallococcus carri</name>
    <dbReference type="NCBI Taxonomy" id="1656884"/>
    <lineage>
        <taxon>Bacteria</taxon>
        <taxon>Bacillati</taxon>
        <taxon>Actinomycetota</taxon>
        <taxon>Actinomycetes</taxon>
        <taxon>Micrococcales</taxon>
        <taxon>Dermacoccaceae</taxon>
        <taxon>Metallococcus</taxon>
    </lineage>
</organism>
<feature type="domain" description="Threonine/Serine exporter ThrE" evidence="10">
    <location>
        <begin position="351"/>
        <end position="486"/>
    </location>
</feature>
<evidence type="ECO:0000256" key="7">
    <source>
        <dbReference type="SAM" id="MobiDB-lite"/>
    </source>
</evidence>
<evidence type="ECO:0000259" key="9">
    <source>
        <dbReference type="Pfam" id="PF06738"/>
    </source>
</evidence>
<feature type="domain" description="Threonine/serine exporter-like N-terminal" evidence="9">
    <location>
        <begin position="71"/>
        <end position="320"/>
    </location>
</feature>
<keyword evidence="2" id="KW-1003">Cell membrane</keyword>
<dbReference type="EMBL" id="JAAOIV010000004">
    <property type="protein sequence ID" value="NHN55549.1"/>
    <property type="molecule type" value="Genomic_DNA"/>
</dbReference>
<reference evidence="11" key="1">
    <citation type="submission" date="2020-03" db="EMBL/GenBank/DDBJ databases">
        <title>Draft sequencing of Calidifontibacter sp. DB0510.</title>
        <authorList>
            <person name="Kim D.-U."/>
        </authorList>
    </citation>
    <scope>NUCLEOTIDE SEQUENCE</scope>
    <source>
        <strain evidence="11">DB0510</strain>
    </source>
</reference>
<name>A0A967EA62_9MICO</name>
<dbReference type="PANTHER" id="PTHR34390">
    <property type="entry name" value="UPF0442 PROTEIN YJJB-RELATED"/>
    <property type="match status" value="1"/>
</dbReference>
<feature type="compositionally biased region" description="Basic and acidic residues" evidence="7">
    <location>
        <begin position="1"/>
        <end position="21"/>
    </location>
</feature>
<evidence type="ECO:0000256" key="8">
    <source>
        <dbReference type="SAM" id="Phobius"/>
    </source>
</evidence>
<evidence type="ECO:0000256" key="5">
    <source>
        <dbReference type="ARBA" id="ARBA00023136"/>
    </source>
</evidence>
<keyword evidence="4 8" id="KW-1133">Transmembrane helix</keyword>
<feature type="transmembrane region" description="Helical" evidence="8">
    <location>
        <begin position="342"/>
        <end position="364"/>
    </location>
</feature>
<dbReference type="GO" id="GO:0015744">
    <property type="term" value="P:succinate transport"/>
    <property type="evidence" value="ECO:0007669"/>
    <property type="project" value="TreeGrafter"/>
</dbReference>
<keyword evidence="12" id="KW-1185">Reference proteome</keyword>
<evidence type="ECO:0000313" key="12">
    <source>
        <dbReference type="Proteomes" id="UP000744769"/>
    </source>
</evidence>
<dbReference type="Pfam" id="PF12821">
    <property type="entry name" value="ThrE_2"/>
    <property type="match status" value="1"/>
</dbReference>
<dbReference type="InterPro" id="IPR010619">
    <property type="entry name" value="ThrE-like_N"/>
</dbReference>
<evidence type="ECO:0000256" key="1">
    <source>
        <dbReference type="ARBA" id="ARBA00004651"/>
    </source>
</evidence>
<accession>A0A967EA62</accession>
<feature type="transmembrane region" description="Helical" evidence="8">
    <location>
        <begin position="228"/>
        <end position="249"/>
    </location>
</feature>
<evidence type="ECO:0000256" key="3">
    <source>
        <dbReference type="ARBA" id="ARBA00022692"/>
    </source>
</evidence>
<keyword evidence="3 8" id="KW-0812">Transmembrane</keyword>
<dbReference type="Pfam" id="PF06738">
    <property type="entry name" value="ThrE"/>
    <property type="match status" value="1"/>
</dbReference>
<evidence type="ECO:0000313" key="11">
    <source>
        <dbReference type="EMBL" id="NHN55549.1"/>
    </source>
</evidence>
<evidence type="ECO:0000256" key="4">
    <source>
        <dbReference type="ARBA" id="ARBA00022989"/>
    </source>
</evidence>
<dbReference type="InterPro" id="IPR024528">
    <property type="entry name" value="ThrE_2"/>
</dbReference>
<comment type="similarity">
    <text evidence="6">Belongs to the ThrE exporter (TC 2.A.79) family.</text>
</comment>
<comment type="subcellular location">
    <subcellularLocation>
        <location evidence="1">Cell membrane</location>
        <topology evidence="1">Multi-pass membrane protein</topology>
    </subcellularLocation>
</comment>
<dbReference type="Proteomes" id="UP000744769">
    <property type="component" value="Unassembled WGS sequence"/>
</dbReference>
<dbReference type="PANTHER" id="PTHR34390:SF2">
    <property type="entry name" value="SUCCINATE TRANSPORTER SUBUNIT YJJP-RELATED"/>
    <property type="match status" value="1"/>
</dbReference>
<dbReference type="AlphaFoldDB" id="A0A967EA62"/>
<proteinExistence type="inferred from homology"/>
<feature type="transmembrane region" description="Helical" evidence="8">
    <location>
        <begin position="176"/>
        <end position="198"/>
    </location>
</feature>
<dbReference type="GO" id="GO:0005886">
    <property type="term" value="C:plasma membrane"/>
    <property type="evidence" value="ECO:0007669"/>
    <property type="project" value="UniProtKB-SubCell"/>
</dbReference>
<protein>
    <submittedName>
        <fullName evidence="11">Threonine/serine exporter family protein</fullName>
    </submittedName>
</protein>
<dbReference type="GO" id="GO:0022857">
    <property type="term" value="F:transmembrane transporter activity"/>
    <property type="evidence" value="ECO:0007669"/>
    <property type="project" value="InterPro"/>
</dbReference>
<feature type="transmembrane region" description="Helical" evidence="8">
    <location>
        <begin position="461"/>
        <end position="484"/>
    </location>
</feature>
<evidence type="ECO:0000259" key="10">
    <source>
        <dbReference type="Pfam" id="PF12821"/>
    </source>
</evidence>
<feature type="region of interest" description="Disordered" evidence="7">
    <location>
        <begin position="1"/>
        <end position="46"/>
    </location>
</feature>
<feature type="transmembrane region" description="Helical" evidence="8">
    <location>
        <begin position="264"/>
        <end position="285"/>
    </location>
</feature>
<comment type="caution">
    <text evidence="11">The sequence shown here is derived from an EMBL/GenBank/DDBJ whole genome shotgun (WGS) entry which is preliminary data.</text>
</comment>
<sequence>MSEHEPRRLPRPREFGRELMRGRTPSDLLRGRTPSEPLPLSESALRLTPYRHLRPGAQPEQDTGARQALELAVRVGELMLRCGAGTRTVESTVVAVAAAAGLRRLEVDITNQSLLVQAPAPSGEPLTLLRVVRSSTRDFARLAAVHEFVADVVRDGIEDVADANDRLKSIQRERRFYQRWMISVAYAVLAGSVCALLGGGSMATVVAVLAALVIDAAEVAVDKCGLPGFYAAAAGGLIATTLAWMGYLIAAKGVLGLQMSTADFAYAVAAGIVIMLPGRAMAAAVEDAITGYPVTGAGRLLTVALTTSGIIVGIATGLSLTLRLDRVLGLDLTSPTALRFDSAPAAIWVQVLCGALGAAAAAITMRCRPRHVLPCAALGALALLLVSTLPTYAALGATTAVAVAAVAVGLLGRLVGMRLGAPGLVIVIPTVSPLLPGLRIFRGMYDAVAGTIVGSQAVAGAGQALGTLLGAASVALAISTGVFFGDAVATPLDRPVVRQRRARRR</sequence>
<evidence type="ECO:0000256" key="6">
    <source>
        <dbReference type="ARBA" id="ARBA00034125"/>
    </source>
</evidence>